<organism evidence="1 2">
    <name type="scientific">Planotetraspora thailandica</name>
    <dbReference type="NCBI Taxonomy" id="487172"/>
    <lineage>
        <taxon>Bacteria</taxon>
        <taxon>Bacillati</taxon>
        <taxon>Actinomycetota</taxon>
        <taxon>Actinomycetes</taxon>
        <taxon>Streptosporangiales</taxon>
        <taxon>Streptosporangiaceae</taxon>
        <taxon>Planotetraspora</taxon>
    </lineage>
</organism>
<accession>A0A8J3Y0I1</accession>
<dbReference type="InterPro" id="IPR036291">
    <property type="entry name" value="NAD(P)-bd_dom_sf"/>
</dbReference>
<dbReference type="RefSeq" id="WP_203948629.1">
    <property type="nucleotide sequence ID" value="NZ_BOOR01000066.1"/>
</dbReference>
<name>A0A8J3Y0I1_9ACTN</name>
<sequence length="135" mass="15150">MDRYLLVSTVNVYREWPTDPLTDDSPLREYQPVGPDGEAVTDQYGREKVGCEYAVTSALENRSLIVRPGVILGRYEYVGRLPWWLNRIRRGGQVLAPGEPSWPIQPIDVRDLAGFLLKAAENQLSGSYNTTAPIS</sequence>
<dbReference type="EMBL" id="BOOR01000066">
    <property type="protein sequence ID" value="GII58536.1"/>
    <property type="molecule type" value="Genomic_DNA"/>
</dbReference>
<dbReference type="Proteomes" id="UP000605992">
    <property type="component" value="Unassembled WGS sequence"/>
</dbReference>
<protein>
    <recommendedName>
        <fullName evidence="3">NAD-dependent epimerase/dehydratase domain-containing protein</fullName>
    </recommendedName>
</protein>
<dbReference type="Gene3D" id="3.40.50.720">
    <property type="entry name" value="NAD(P)-binding Rossmann-like Domain"/>
    <property type="match status" value="1"/>
</dbReference>
<dbReference type="SUPFAM" id="SSF51735">
    <property type="entry name" value="NAD(P)-binding Rossmann-fold domains"/>
    <property type="match status" value="1"/>
</dbReference>
<reference evidence="1" key="1">
    <citation type="submission" date="2021-01" db="EMBL/GenBank/DDBJ databases">
        <title>Whole genome shotgun sequence of Planotetraspora thailandica NBRC 104271.</title>
        <authorList>
            <person name="Komaki H."/>
            <person name="Tamura T."/>
        </authorList>
    </citation>
    <scope>NUCLEOTIDE SEQUENCE</scope>
    <source>
        <strain evidence="1">NBRC 104271</strain>
    </source>
</reference>
<evidence type="ECO:0000313" key="2">
    <source>
        <dbReference type="Proteomes" id="UP000605992"/>
    </source>
</evidence>
<keyword evidence="2" id="KW-1185">Reference proteome</keyword>
<evidence type="ECO:0008006" key="3">
    <source>
        <dbReference type="Google" id="ProtNLM"/>
    </source>
</evidence>
<proteinExistence type="predicted"/>
<dbReference type="AlphaFoldDB" id="A0A8J3Y0I1"/>
<evidence type="ECO:0000313" key="1">
    <source>
        <dbReference type="EMBL" id="GII58536.1"/>
    </source>
</evidence>
<gene>
    <name evidence="1" type="ORF">Pth03_69250</name>
</gene>
<comment type="caution">
    <text evidence="1">The sequence shown here is derived from an EMBL/GenBank/DDBJ whole genome shotgun (WGS) entry which is preliminary data.</text>
</comment>